<gene>
    <name evidence="3" type="ORF">VXC91_15175</name>
</gene>
<name>A0ABU7FH42_9ACTN</name>
<evidence type="ECO:0000256" key="1">
    <source>
        <dbReference type="SAM" id="Phobius"/>
    </source>
</evidence>
<reference evidence="3" key="1">
    <citation type="submission" date="2024-01" db="EMBL/GenBank/DDBJ databases">
        <title>First draft genome sequence data of TA4-1, the type strain of Gram-positive actinobacterium Streptomyces chiangmaiensis.</title>
        <authorList>
            <person name="Yasawong M."/>
            <person name="Nantapong N."/>
        </authorList>
    </citation>
    <scope>NUCLEOTIDE SEQUENCE</scope>
    <source>
        <strain evidence="3">TA4-1</strain>
    </source>
</reference>
<evidence type="ECO:0000259" key="2">
    <source>
        <dbReference type="SMART" id="SM00014"/>
    </source>
</evidence>
<organism evidence="3 4">
    <name type="scientific">Streptomyces chiangmaiensis</name>
    <dbReference type="NCBI Taxonomy" id="766497"/>
    <lineage>
        <taxon>Bacteria</taxon>
        <taxon>Bacillati</taxon>
        <taxon>Actinomycetota</taxon>
        <taxon>Actinomycetes</taxon>
        <taxon>Kitasatosporales</taxon>
        <taxon>Streptomycetaceae</taxon>
        <taxon>Streptomyces</taxon>
    </lineage>
</organism>
<keyword evidence="1" id="KW-0472">Membrane</keyword>
<keyword evidence="1" id="KW-1133">Transmembrane helix</keyword>
<comment type="caution">
    <text evidence="3">The sequence shown here is derived from an EMBL/GenBank/DDBJ whole genome shotgun (WGS) entry which is preliminary data.</text>
</comment>
<dbReference type="RefSeq" id="WP_329507775.1">
    <property type="nucleotide sequence ID" value="NZ_BAAAYZ010000001.1"/>
</dbReference>
<dbReference type="Gene3D" id="1.20.144.10">
    <property type="entry name" value="Phosphatidic acid phosphatase type 2/haloperoxidase"/>
    <property type="match status" value="1"/>
</dbReference>
<accession>A0ABU7FH42</accession>
<feature type="transmembrane region" description="Helical" evidence="1">
    <location>
        <begin position="143"/>
        <end position="163"/>
    </location>
</feature>
<dbReference type="SUPFAM" id="SSF48317">
    <property type="entry name" value="Acid phosphatase/Vanadium-dependent haloperoxidase"/>
    <property type="match status" value="1"/>
</dbReference>
<feature type="transmembrane region" description="Helical" evidence="1">
    <location>
        <begin position="169"/>
        <end position="187"/>
    </location>
</feature>
<feature type="transmembrane region" description="Helical" evidence="1">
    <location>
        <begin position="110"/>
        <end position="131"/>
    </location>
</feature>
<dbReference type="EMBL" id="JAYWVC010000040">
    <property type="protein sequence ID" value="MED7823291.1"/>
    <property type="molecule type" value="Genomic_DNA"/>
</dbReference>
<feature type="transmembrane region" description="Helical" evidence="1">
    <location>
        <begin position="71"/>
        <end position="90"/>
    </location>
</feature>
<evidence type="ECO:0000313" key="3">
    <source>
        <dbReference type="EMBL" id="MED7823291.1"/>
    </source>
</evidence>
<feature type="domain" description="Phosphatidic acid phosphatase type 2/haloperoxidase" evidence="2">
    <location>
        <begin position="73"/>
        <end position="184"/>
    </location>
</feature>
<dbReference type="Pfam" id="PF01569">
    <property type="entry name" value="PAP2"/>
    <property type="match status" value="1"/>
</dbReference>
<dbReference type="Proteomes" id="UP001333996">
    <property type="component" value="Unassembled WGS sequence"/>
</dbReference>
<keyword evidence="1" id="KW-0812">Transmembrane</keyword>
<sequence length="204" mass="21678">MGLLFLLISWQVAARGPLLRVDGRLSRALVHPDRASELLADLGSAAVAVPVLAVALIWVALRARDAGTDRWWLPSTAAAGMAAVQPVLVISLKTLIARPGPPTMGPVTGFYPSGHTATAVIAYGGAALMLWPWLSTPQSRRRVLTACLALNLGVAFGLVRRGYHWPLDVLGSWCLGALLLYSLWLLLSRSRRRTSSGAPSTGPG</sequence>
<protein>
    <submittedName>
        <fullName evidence="3">Phosphatase PAP2 family protein</fullName>
    </submittedName>
</protein>
<feature type="transmembrane region" description="Helical" evidence="1">
    <location>
        <begin position="38"/>
        <end position="59"/>
    </location>
</feature>
<proteinExistence type="predicted"/>
<evidence type="ECO:0000313" key="4">
    <source>
        <dbReference type="Proteomes" id="UP001333996"/>
    </source>
</evidence>
<dbReference type="SMART" id="SM00014">
    <property type="entry name" value="acidPPc"/>
    <property type="match status" value="1"/>
</dbReference>
<dbReference type="InterPro" id="IPR000326">
    <property type="entry name" value="PAP2/HPO"/>
</dbReference>
<dbReference type="InterPro" id="IPR036938">
    <property type="entry name" value="PAP2/HPO_sf"/>
</dbReference>
<keyword evidence="4" id="KW-1185">Reference proteome</keyword>